<keyword evidence="7" id="KW-1185">Reference proteome</keyword>
<evidence type="ECO:0000259" key="5">
    <source>
        <dbReference type="PROSITE" id="PS50977"/>
    </source>
</evidence>
<dbReference type="InterPro" id="IPR023772">
    <property type="entry name" value="DNA-bd_HTH_TetR-type_CS"/>
</dbReference>
<dbReference type="RefSeq" id="WP_114020116.1">
    <property type="nucleotide sequence ID" value="NZ_JBEYTF010000028.1"/>
</dbReference>
<dbReference type="InterPro" id="IPR036271">
    <property type="entry name" value="Tet_transcr_reg_TetR-rel_C_sf"/>
</dbReference>
<dbReference type="PROSITE" id="PS01081">
    <property type="entry name" value="HTH_TETR_1"/>
    <property type="match status" value="1"/>
</dbReference>
<proteinExistence type="predicted"/>
<accession>A0A367FFQ6</accession>
<evidence type="ECO:0000256" key="2">
    <source>
        <dbReference type="ARBA" id="ARBA00023125"/>
    </source>
</evidence>
<dbReference type="SUPFAM" id="SSF48498">
    <property type="entry name" value="Tetracyclin repressor-like, C-terminal domain"/>
    <property type="match status" value="1"/>
</dbReference>
<gene>
    <name evidence="6" type="ORF">DTL70_02265</name>
</gene>
<dbReference type="Gene3D" id="1.10.357.10">
    <property type="entry name" value="Tetracycline Repressor, domain 2"/>
    <property type="match status" value="1"/>
</dbReference>
<dbReference type="PANTHER" id="PTHR47506:SF1">
    <property type="entry name" value="HTH-TYPE TRANSCRIPTIONAL REGULATOR YJDC"/>
    <property type="match status" value="1"/>
</dbReference>
<protein>
    <submittedName>
        <fullName evidence="6">TetR/AcrR family transcriptional regulator</fullName>
    </submittedName>
</protein>
<dbReference type="SUPFAM" id="SSF46689">
    <property type="entry name" value="Homeodomain-like"/>
    <property type="match status" value="1"/>
</dbReference>
<evidence type="ECO:0000313" key="7">
    <source>
        <dbReference type="Proteomes" id="UP000252914"/>
    </source>
</evidence>
<dbReference type="Gene3D" id="1.10.10.60">
    <property type="entry name" value="Homeodomain-like"/>
    <property type="match status" value="1"/>
</dbReference>
<dbReference type="PANTHER" id="PTHR47506">
    <property type="entry name" value="TRANSCRIPTIONAL REGULATORY PROTEIN"/>
    <property type="match status" value="1"/>
</dbReference>
<dbReference type="Proteomes" id="UP000252914">
    <property type="component" value="Unassembled WGS sequence"/>
</dbReference>
<dbReference type="AlphaFoldDB" id="A0A367FFQ6"/>
<feature type="DNA-binding region" description="H-T-H motif" evidence="4">
    <location>
        <begin position="30"/>
        <end position="49"/>
    </location>
</feature>
<feature type="domain" description="HTH tetR-type" evidence="5">
    <location>
        <begin position="7"/>
        <end position="67"/>
    </location>
</feature>
<dbReference type="InterPro" id="IPR001647">
    <property type="entry name" value="HTH_TetR"/>
</dbReference>
<dbReference type="GO" id="GO:0003677">
    <property type="term" value="F:DNA binding"/>
    <property type="evidence" value="ECO:0007669"/>
    <property type="project" value="UniProtKB-UniRule"/>
</dbReference>
<dbReference type="Pfam" id="PF00440">
    <property type="entry name" value="TetR_N"/>
    <property type="match status" value="1"/>
</dbReference>
<evidence type="ECO:0000256" key="3">
    <source>
        <dbReference type="ARBA" id="ARBA00023163"/>
    </source>
</evidence>
<keyword evidence="1" id="KW-0805">Transcription regulation</keyword>
<keyword evidence="3" id="KW-0804">Transcription</keyword>
<dbReference type="InterPro" id="IPR009057">
    <property type="entry name" value="Homeodomain-like_sf"/>
</dbReference>
<sequence>MTGRPRTFDKDAVLRMAMRAFWERGYDGVSVAQVCAEAGIAAPSLYAAFGDKNALFEKACALYTEHLDEDLERDLSAPTARQAVERLLRSSAEHFTAPGQPPGCLVMGEPRLTERRDKTRGMIRARLRRAAAEGELTSVAEADQIAAFIDTVLTGMAARAREGADRTRLLDAARYATRAWPA</sequence>
<dbReference type="PROSITE" id="PS50977">
    <property type="entry name" value="HTH_TETR_2"/>
    <property type="match status" value="1"/>
</dbReference>
<evidence type="ECO:0000256" key="4">
    <source>
        <dbReference type="PROSITE-ProRule" id="PRU00335"/>
    </source>
</evidence>
<reference evidence="6 7" key="1">
    <citation type="submission" date="2018-06" db="EMBL/GenBank/DDBJ databases">
        <title>Streptomyces reniochalinae sp. nov. and Streptomyces diacarnus sp. nov. from marine sponges.</title>
        <authorList>
            <person name="Li L."/>
        </authorList>
    </citation>
    <scope>NUCLEOTIDE SEQUENCE [LARGE SCALE GENOMIC DNA]</scope>
    <source>
        <strain evidence="6 7">LHW51701</strain>
    </source>
</reference>
<organism evidence="6 7">
    <name type="scientific">Streptomyces diacarni</name>
    <dbReference type="NCBI Taxonomy" id="2800381"/>
    <lineage>
        <taxon>Bacteria</taxon>
        <taxon>Bacillati</taxon>
        <taxon>Actinomycetota</taxon>
        <taxon>Actinomycetes</taxon>
        <taxon>Kitasatosporales</taxon>
        <taxon>Streptomycetaceae</taxon>
        <taxon>Streptomyces</taxon>
    </lineage>
</organism>
<dbReference type="PRINTS" id="PR00455">
    <property type="entry name" value="HTHTETR"/>
</dbReference>
<evidence type="ECO:0000313" key="6">
    <source>
        <dbReference type="EMBL" id="RCG28485.1"/>
    </source>
</evidence>
<name>A0A367FFQ6_9ACTN</name>
<comment type="caution">
    <text evidence="6">The sequence shown here is derived from an EMBL/GenBank/DDBJ whole genome shotgun (WGS) entry which is preliminary data.</text>
</comment>
<evidence type="ECO:0000256" key="1">
    <source>
        <dbReference type="ARBA" id="ARBA00023015"/>
    </source>
</evidence>
<dbReference type="EMBL" id="QOIN01000025">
    <property type="protein sequence ID" value="RCG28485.1"/>
    <property type="molecule type" value="Genomic_DNA"/>
</dbReference>
<keyword evidence="2 4" id="KW-0238">DNA-binding</keyword>